<evidence type="ECO:0000313" key="5">
    <source>
        <dbReference type="Proteomes" id="UP000324222"/>
    </source>
</evidence>
<feature type="compositionally biased region" description="Polar residues" evidence="2">
    <location>
        <begin position="1293"/>
        <end position="1325"/>
    </location>
</feature>
<sequence length="2562" mass="279957">MATPGRPTAITCEKDHENLYNWMVRQQEYAHASDTTHPTVTFPKRGDELPLLSDGESERQEHPPMRDFGSVPEPPHSAHFLEAHVIFEPVLTAIGVITQQVNGGALEQLGSNVSITGSVETLRVDIIESEASKLNRKKRKTGLHAGNTDDTSSGDTCEAEGKFFLDIGSEVPAFLCEHVGLEIDVSKVTDDSREWVNHQPTLFVSRSALKQHTSTMVHFSLNVNYIAQQVNMPLLRLLHQISSMYQNARATQIGLREQRPTRGKDNNLPTHHKEGSYSELHEGEYKGNEYSLSISEEQATVSSLAGIKGPRGSVVSSLSARISPPPLTSRTNRPQSFAQRLRSSTKMSKGKVFGLLLWFSAVFAVLVLTKRYTNLGAERGTGSPLFSISMSGSGLEGATICSSDKSPLLGAPEAPTPPVAATATPKCWRNIYYLLDLYTTTPETKTVQQRSSVTGDASDGYKGSRKYDILKESKATDIEAGPPSPVVTMPPVVADKSKELGLISGERTPFVVFGLAKIHKTKLLATLSGLKLEAEMNAVHSSLTFREKVRGAKTAARAQRTTSELTHTGHIGDTMIVLLEGIAPNQQTVVRVTIGKSQGLYTSLSRKTKAKNSALITIGDVHVDIPQHPVILHDMMTRSSKQLSSTLMCVFWPALDSLVCVSLAAVTDGMVLREGNYLSAVAEIGALEHSLTTDLLNHLVFVQKVFMKEVNEVVQKMAGGDKPVPLWTEEGPSHVSPPSRLLFTLQLRLKGIIITATTPTQSAVRLETGVVELQLSNRVENISRPLRTTDPTQPMKIFGKAQVDINVALGQLLRNDMFEEAEPEFQQLAFFRTRICLRNALYNEMLSVGEEGEVVLITLTRPLVCVQPVAVDRAVLVWLNYKNAYEYWSEQRASLNKEVLTATQQVFEKVPQFSSLSSAAHITNNVFLQLTVDDIGICLPLNPCRTVSHQVDSTETRDALVVTLESTIISACNSGSLVCKARFKGFCMRFAPEFETSLDDWKPDFKDHINLCTVSEGTYEVCSRTVAGHLEKAENAKWLLNVQWQMEGVDLHLDVNIGKHLSALARTLTMLTGAPDTAGPQGTYDSDDDGDHSEHNTSQQESAALRRQPTVNESLPAFVFDATLDARQRAKLLEIEMNEQAKTVNDLKSLGASASTIEQEMRRLQELEALVFHDFRRDVIKKLRRQSVKATSMKDRLGLGPKSHLRSKSFRVPSPTIEVKEPPLSGGSRGSNEQGSISVDSSPCHATNDTSAQKVKFMDRSQGRHLSFTSGSSDSYPMDDLDNSDVFPGTPAHQRTPTPTNGSDPETETITITNLSNDNMESSVPRSVGGLEGLVNVLDQPPYQRPGAGGVKGAGDSGSTPGTATAPLSSHSSAHSSVQKSRGGWVNCSEFLALIEKELCSGTVKPLDPSIDLELDVRVCISSGMCNLYTKCVTREEERRMKKERSFSGGISETPSSPGSGRRKNEGRPNLSSTKLRAPPPPSFHVSSDTVFYIPGLDVKVHYESHNIHEETPVGSGGGLFGSGGGLQQDGPGWSSPSTGASGSAGSSVGGGGSRKSGMATSGIKRASLFTWLTLQSIKRETTVSPNILEFLELALEPLPVTDHHQKPPVTSQEPEPVFNVDVDSSGAVGGGAGPYVYASFPVDVVVYFHMQPSTIRFSCQPVSRVECLLQLPSLNLVFSSKRAEDESMPDLGSKLQATIGGLSVTGVLEDFSLYVFHPYGGKQRGAGGAPYLATSPLAALTDGERKDSLSVMVEFVKLHISRSRKINFKSEGVKMKTSGGSDSSKAIIRFSTIVDIGAAHFKYDMRRLTEILAFPRAWYRRSIVRRLFLGDFTGGATSSEWDEVSPAPSSSESPPSQAPPAPSKRHSSSSSEGLEGPRRENTSGANSGSGVPQSTPPSSQLGGAGAGSWARDKLRLNFDSDVHPRKSPKLSGMGETMCEEDGSGVGVDGGTSSSGRADGDQGVGSQMAGKTGSWETLVLFAVNFTRLGVQMNMGNVMGNVVWTTKDFKANGRLSIGSTGHKNMYIGLSLGGSGLDAKGGIVGGTIELSEINMYLKIREDPGTEPDHTIGMKLFASQSRLDYMGTSVLMGRVSSFGVTLRDEWKLKQCAETDNDATRRGATIFILGDLEWDQLQLIISKSTTADLLKMHHKLDEFFSQQFKSSKRVFSSLQPTRHKSSVKQKPKDGNRKLASVLGVPSGQDARHHRHWQGVLYRVSGLRLTTLAMPLPDSGTVLGGSLELHGKTISLACFHGVNFRSKSWALFSLQEPYINFTSEVQEVPGDPPRDTHIVQNLTFSLGVMEHTHAQHVSMATVCRITRNMVFPPQFRAIQEWFHYAFCTSELDNVDRFPSLDRSDSLPSSSSDGKRASTRLQDHNHSSETIFALPSMQIHLNTKHLQTATTPDFMDEKPKVECSLVTEFQDHIFVAVDAESFFFLHDLIASYVKDTKEKMPNAEAENNKESAEKKPKVVRVNEPTQLLQQDWREFTCTTWHLEPTVRLLSWATKNLEPYGVDYILQKLGFSHARTTIPKWLQRGCMDPLDKVLSMLMFRMIAAIYDHDSANR</sequence>
<feature type="compositionally biased region" description="Low complexity" evidence="2">
    <location>
        <begin position="1846"/>
        <end position="1856"/>
    </location>
</feature>
<evidence type="ECO:0000256" key="2">
    <source>
        <dbReference type="SAM" id="MobiDB-lite"/>
    </source>
</evidence>
<evidence type="ECO:0000313" key="4">
    <source>
        <dbReference type="EMBL" id="MPC08086.1"/>
    </source>
</evidence>
<feature type="compositionally biased region" description="Basic and acidic residues" evidence="2">
    <location>
        <begin position="1911"/>
        <end position="1925"/>
    </location>
</feature>
<feature type="compositionally biased region" description="Gly residues" evidence="2">
    <location>
        <begin position="1515"/>
        <end position="1528"/>
    </location>
</feature>
<dbReference type="SMART" id="SM01220">
    <property type="entry name" value="FSA_C"/>
    <property type="match status" value="1"/>
</dbReference>
<gene>
    <name evidence="4" type="ORF">E2C01_000661</name>
</gene>
<feature type="region of interest" description="Disordered" evidence="2">
    <location>
        <begin position="318"/>
        <end position="337"/>
    </location>
</feature>
<keyword evidence="1" id="KW-0175">Coiled coil</keyword>
<dbReference type="InterPro" id="IPR056741">
    <property type="entry name" value="BLTP1_M"/>
</dbReference>
<feature type="region of interest" description="Disordered" evidence="2">
    <location>
        <begin position="1074"/>
        <end position="1108"/>
    </location>
</feature>
<feature type="region of interest" description="Disordered" evidence="2">
    <location>
        <begin position="1439"/>
        <end position="1483"/>
    </location>
</feature>
<dbReference type="Pfam" id="PF25040">
    <property type="entry name" value="BLTP1_C"/>
    <property type="match status" value="3"/>
</dbReference>
<feature type="compositionally biased region" description="Polar residues" evidence="2">
    <location>
        <begin position="1449"/>
        <end position="1459"/>
    </location>
</feature>
<feature type="coiled-coil region" evidence="1">
    <location>
        <begin position="1130"/>
        <end position="1167"/>
    </location>
</feature>
<feature type="compositionally biased region" description="Polar residues" evidence="2">
    <location>
        <begin position="328"/>
        <end position="337"/>
    </location>
</feature>
<feature type="compositionally biased region" description="Polar residues" evidence="2">
    <location>
        <begin position="1883"/>
        <end position="1902"/>
    </location>
</feature>
<dbReference type="InterPro" id="IPR033616">
    <property type="entry name" value="BLTP1"/>
</dbReference>
<dbReference type="GO" id="GO:0098793">
    <property type="term" value="C:presynapse"/>
    <property type="evidence" value="ECO:0007669"/>
    <property type="project" value="GOC"/>
</dbReference>
<dbReference type="PANTHER" id="PTHR31640:SF1">
    <property type="entry name" value="BRIDGE-LIKE LIPID TRANSFER PROTEIN FAMILY MEMBER 1"/>
    <property type="match status" value="1"/>
</dbReference>
<name>A0A5B7CI15_PORTR</name>
<evidence type="ECO:0000259" key="3">
    <source>
        <dbReference type="SMART" id="SM01220"/>
    </source>
</evidence>
<feature type="region of interest" description="Disordered" evidence="2">
    <location>
        <begin position="256"/>
        <end position="281"/>
    </location>
</feature>
<feature type="compositionally biased region" description="Low complexity" evidence="2">
    <location>
        <begin position="1529"/>
        <end position="1547"/>
    </location>
</feature>
<dbReference type="GO" id="GO:0048488">
    <property type="term" value="P:synaptic vesicle endocytosis"/>
    <property type="evidence" value="ECO:0007669"/>
    <property type="project" value="TreeGrafter"/>
</dbReference>
<feature type="compositionally biased region" description="Basic and acidic residues" evidence="2">
    <location>
        <begin position="56"/>
        <end position="65"/>
    </location>
</feature>
<dbReference type="Pfam" id="PF25039">
    <property type="entry name" value="BLTP1_M"/>
    <property type="match status" value="2"/>
</dbReference>
<feature type="region of interest" description="Disordered" evidence="2">
    <location>
        <begin position="1509"/>
        <end position="1560"/>
    </location>
</feature>
<feature type="region of interest" description="Disordered" evidence="2">
    <location>
        <begin position="136"/>
        <end position="155"/>
    </location>
</feature>
<organism evidence="4 5">
    <name type="scientific">Portunus trituberculatus</name>
    <name type="common">Swimming crab</name>
    <name type="synonym">Neptunus trituberculatus</name>
    <dbReference type="NCBI Taxonomy" id="210409"/>
    <lineage>
        <taxon>Eukaryota</taxon>
        <taxon>Metazoa</taxon>
        <taxon>Ecdysozoa</taxon>
        <taxon>Arthropoda</taxon>
        <taxon>Crustacea</taxon>
        <taxon>Multicrustacea</taxon>
        <taxon>Malacostraca</taxon>
        <taxon>Eumalacostraca</taxon>
        <taxon>Eucarida</taxon>
        <taxon>Decapoda</taxon>
        <taxon>Pleocyemata</taxon>
        <taxon>Brachyura</taxon>
        <taxon>Eubrachyura</taxon>
        <taxon>Portunoidea</taxon>
        <taxon>Portunidae</taxon>
        <taxon>Portuninae</taxon>
        <taxon>Portunus</taxon>
    </lineage>
</organism>
<feature type="compositionally biased region" description="Polar residues" evidence="2">
    <location>
        <begin position="1230"/>
        <end position="1253"/>
    </location>
</feature>
<feature type="region of interest" description="Disordered" evidence="2">
    <location>
        <begin position="33"/>
        <end position="67"/>
    </location>
</feature>
<protein>
    <recommendedName>
        <fullName evidence="3">Bridge-like lipid transfer protein family member 1 C-terminal domain-containing protein</fullName>
    </recommendedName>
</protein>
<dbReference type="Proteomes" id="UP000324222">
    <property type="component" value="Unassembled WGS sequence"/>
</dbReference>
<comment type="caution">
    <text evidence="4">The sequence shown here is derived from an EMBL/GenBank/DDBJ whole genome shotgun (WGS) entry which is preliminary data.</text>
</comment>
<keyword evidence="5" id="KW-1185">Reference proteome</keyword>
<evidence type="ECO:0000256" key="1">
    <source>
        <dbReference type="SAM" id="Coils"/>
    </source>
</evidence>
<dbReference type="EMBL" id="VSRR010000017">
    <property type="protein sequence ID" value="MPC08086.1"/>
    <property type="molecule type" value="Genomic_DNA"/>
</dbReference>
<feature type="region of interest" description="Disordered" evidence="2">
    <location>
        <begin position="2353"/>
        <end position="2375"/>
    </location>
</feature>
<feature type="domain" description="Bridge-like lipid transfer protein family member 1 C-terminal" evidence="3">
    <location>
        <begin position="1961"/>
        <end position="2553"/>
    </location>
</feature>
<dbReference type="InterPro" id="IPR056742">
    <property type="entry name" value="BLTP1_C"/>
</dbReference>
<feature type="region of interest" description="Disordered" evidence="2">
    <location>
        <begin position="1840"/>
        <end position="1969"/>
    </location>
</feature>
<feature type="region of interest" description="Disordered" evidence="2">
    <location>
        <begin position="1190"/>
        <end position="1380"/>
    </location>
</feature>
<dbReference type="OrthoDB" id="10051416at2759"/>
<proteinExistence type="predicted"/>
<accession>A0A5B7CI15</accession>
<dbReference type="PANTHER" id="PTHR31640">
    <property type="entry name" value="TRANSMEMBRANE PROTEIN KIAA1109"/>
    <property type="match status" value="1"/>
</dbReference>
<feature type="compositionally biased region" description="Gly residues" evidence="2">
    <location>
        <begin position="1347"/>
        <end position="1356"/>
    </location>
</feature>
<feature type="compositionally biased region" description="Basic and acidic residues" evidence="2">
    <location>
        <begin position="2363"/>
        <end position="2375"/>
    </location>
</feature>
<reference evidence="4 5" key="1">
    <citation type="submission" date="2019-05" db="EMBL/GenBank/DDBJ databases">
        <title>Another draft genome of Portunus trituberculatus and its Hox gene families provides insights of decapod evolution.</title>
        <authorList>
            <person name="Jeong J.-H."/>
            <person name="Song I."/>
            <person name="Kim S."/>
            <person name="Choi T."/>
            <person name="Kim D."/>
            <person name="Ryu S."/>
            <person name="Kim W."/>
        </authorList>
    </citation>
    <scope>NUCLEOTIDE SEQUENCE [LARGE SCALE GENOMIC DNA]</scope>
    <source>
        <tissue evidence="4">Muscle</tissue>
    </source>
</reference>